<dbReference type="OrthoDB" id="7058419at2"/>
<sequence length="212" mass="24307">MKVSVLLLSIFLILHSVAFASDRPSNEMPMYGGANKSHIQPDKKLSRETAQLGWKYFYKGDHDTAIKRFNQAWMFDHNNLDALWGFGLIMGNRAAQEDPLFNINESINYLNLAKSMAPENGLILGDLAYSYTFLGSYLKEKDKNPHESFIKAEKLFQEATKIEPKHPLILLNWSILEYQKGNYSKAKKPLDKAKGYGFRPDPAYEKQLLEKL</sequence>
<reference evidence="3" key="1">
    <citation type="journal article" date="2013" name="Stand. Genomic Sci.">
        <title>Complete genome sequence of Desulfocapsa sulfexigens, a marine deltaproteobacterium specialized in disproportionating inorganic sulfur compounds.</title>
        <authorList>
            <person name="Finster K.W."/>
            <person name="Kjeldsen K.U."/>
            <person name="Kube M."/>
            <person name="Reinhardt R."/>
            <person name="Mussmann M."/>
            <person name="Amann R."/>
            <person name="Schreiber L."/>
        </authorList>
    </citation>
    <scope>NUCLEOTIDE SEQUENCE [LARGE SCALE GENOMIC DNA]</scope>
    <source>
        <strain evidence="3">DSM 10523 / SB164P1</strain>
    </source>
</reference>
<feature type="chain" id="PRO_5004016126" evidence="1">
    <location>
        <begin position="21"/>
        <end position="212"/>
    </location>
</feature>
<name>M1P8Q1_DESSD</name>
<feature type="signal peptide" evidence="1">
    <location>
        <begin position="1"/>
        <end position="20"/>
    </location>
</feature>
<dbReference type="HOGENOM" id="CLU_087874_1_0_7"/>
<dbReference type="AlphaFoldDB" id="M1P8Q1"/>
<dbReference type="STRING" id="1167006.UWK_01457"/>
<keyword evidence="1" id="KW-0732">Signal</keyword>
<accession>M1P8Q1</accession>
<dbReference type="KEGG" id="dsf:UWK_01457"/>
<proteinExistence type="predicted"/>
<evidence type="ECO:0000256" key="1">
    <source>
        <dbReference type="SAM" id="SignalP"/>
    </source>
</evidence>
<organism evidence="2 3">
    <name type="scientific">Desulfocapsa sulfexigens (strain DSM 10523 / SB164P1)</name>
    <dbReference type="NCBI Taxonomy" id="1167006"/>
    <lineage>
        <taxon>Bacteria</taxon>
        <taxon>Pseudomonadati</taxon>
        <taxon>Thermodesulfobacteriota</taxon>
        <taxon>Desulfobulbia</taxon>
        <taxon>Desulfobulbales</taxon>
        <taxon>Desulfocapsaceae</taxon>
        <taxon>Desulfocapsa</taxon>
    </lineage>
</organism>
<dbReference type="Gene3D" id="1.25.40.10">
    <property type="entry name" value="Tetratricopeptide repeat domain"/>
    <property type="match status" value="1"/>
</dbReference>
<dbReference type="RefSeq" id="WP_015403708.1">
    <property type="nucleotide sequence ID" value="NC_020304.1"/>
</dbReference>
<evidence type="ECO:0000313" key="2">
    <source>
        <dbReference type="EMBL" id="AGF78017.1"/>
    </source>
</evidence>
<protein>
    <submittedName>
        <fullName evidence="2">Uncharacterized protein</fullName>
    </submittedName>
</protein>
<dbReference type="eggNOG" id="COG0457">
    <property type="taxonomic scope" value="Bacteria"/>
</dbReference>
<dbReference type="SUPFAM" id="SSF48452">
    <property type="entry name" value="TPR-like"/>
    <property type="match status" value="1"/>
</dbReference>
<gene>
    <name evidence="2" type="ordered locus">UWK_01457</name>
</gene>
<dbReference type="InterPro" id="IPR011990">
    <property type="entry name" value="TPR-like_helical_dom_sf"/>
</dbReference>
<evidence type="ECO:0000313" key="3">
    <source>
        <dbReference type="Proteomes" id="UP000011721"/>
    </source>
</evidence>
<dbReference type="EMBL" id="CP003985">
    <property type="protein sequence ID" value="AGF78017.1"/>
    <property type="molecule type" value="Genomic_DNA"/>
</dbReference>
<dbReference type="Proteomes" id="UP000011721">
    <property type="component" value="Chromosome"/>
</dbReference>
<keyword evidence="3" id="KW-1185">Reference proteome</keyword>